<evidence type="ECO:0000256" key="3">
    <source>
        <dbReference type="ARBA" id="ARBA00023015"/>
    </source>
</evidence>
<dbReference type="Gene3D" id="3.30.70.980">
    <property type="match status" value="1"/>
</dbReference>
<evidence type="ECO:0000313" key="8">
    <source>
        <dbReference type="EMBL" id="OGC55644.1"/>
    </source>
</evidence>
<keyword evidence="3" id="KW-0805">Transcription regulation</keyword>
<dbReference type="InterPro" id="IPR029072">
    <property type="entry name" value="YebC-like"/>
</dbReference>
<dbReference type="Proteomes" id="UP000179005">
    <property type="component" value="Unassembled WGS sequence"/>
</dbReference>
<keyword evidence="4" id="KW-0238">DNA-binding</keyword>
<evidence type="ECO:0000256" key="1">
    <source>
        <dbReference type="ARBA" id="ARBA00008724"/>
    </source>
</evidence>
<gene>
    <name evidence="8" type="ORF">A2797_01090</name>
</gene>
<name>A0A1F4VEQ2_UNCKA</name>
<protein>
    <recommendedName>
        <fullName evidence="10">Transcriptional regulatory protein</fullName>
    </recommendedName>
</protein>
<comment type="similarity">
    <text evidence="1">Belongs to the TACO1 family.</text>
</comment>
<dbReference type="EMBL" id="MEVC01000008">
    <property type="protein sequence ID" value="OGC55644.1"/>
    <property type="molecule type" value="Genomic_DNA"/>
</dbReference>
<dbReference type="InterPro" id="IPR017856">
    <property type="entry name" value="Integrase-like_N"/>
</dbReference>
<dbReference type="STRING" id="1802619.A2797_01090"/>
<keyword evidence="5" id="KW-0804">Transcription</keyword>
<dbReference type="Gene3D" id="1.10.10.200">
    <property type="match status" value="1"/>
</dbReference>
<dbReference type="FunFam" id="1.10.10.200:FF:000002">
    <property type="entry name" value="Probable transcriptional regulatory protein CLM62_37755"/>
    <property type="match status" value="1"/>
</dbReference>
<evidence type="ECO:0008006" key="10">
    <source>
        <dbReference type="Google" id="ProtNLM"/>
    </source>
</evidence>
<evidence type="ECO:0000259" key="6">
    <source>
        <dbReference type="Pfam" id="PF01709"/>
    </source>
</evidence>
<proteinExistence type="inferred from homology"/>
<feature type="domain" description="TACO1/YebC-like N-terminal" evidence="7">
    <location>
        <begin position="5"/>
        <end position="73"/>
    </location>
</feature>
<dbReference type="GO" id="GO:0003677">
    <property type="term" value="F:DNA binding"/>
    <property type="evidence" value="ECO:0007669"/>
    <property type="project" value="UniProtKB-KW"/>
</dbReference>
<evidence type="ECO:0000256" key="4">
    <source>
        <dbReference type="ARBA" id="ARBA00023125"/>
    </source>
</evidence>
<dbReference type="InterPro" id="IPR048300">
    <property type="entry name" value="TACO1_YebC-like_2nd/3rd_dom"/>
</dbReference>
<dbReference type="PANTHER" id="PTHR12532:SF6">
    <property type="entry name" value="TRANSCRIPTIONAL REGULATORY PROTEIN YEBC-RELATED"/>
    <property type="match status" value="1"/>
</dbReference>
<evidence type="ECO:0000256" key="2">
    <source>
        <dbReference type="ARBA" id="ARBA00022490"/>
    </source>
</evidence>
<reference evidence="8 9" key="1">
    <citation type="journal article" date="2016" name="Nat. Commun.">
        <title>Thousands of microbial genomes shed light on interconnected biogeochemical processes in an aquifer system.</title>
        <authorList>
            <person name="Anantharaman K."/>
            <person name="Brown C.T."/>
            <person name="Hug L.A."/>
            <person name="Sharon I."/>
            <person name="Castelle C.J."/>
            <person name="Probst A.J."/>
            <person name="Thomas B.C."/>
            <person name="Singh A."/>
            <person name="Wilkins M.J."/>
            <person name="Karaoz U."/>
            <person name="Brodie E.L."/>
            <person name="Williams K.H."/>
            <person name="Hubbard S.S."/>
            <person name="Banfield J.F."/>
        </authorList>
    </citation>
    <scope>NUCLEOTIDE SEQUENCE [LARGE SCALE GENOMIC DNA]</scope>
</reference>
<dbReference type="Pfam" id="PF01709">
    <property type="entry name" value="Transcrip_reg"/>
    <property type="match status" value="1"/>
</dbReference>
<comment type="caution">
    <text evidence="8">The sequence shown here is derived from an EMBL/GenBank/DDBJ whole genome shotgun (WGS) entry which is preliminary data.</text>
</comment>
<organism evidence="8 9">
    <name type="scientific">candidate division WWE3 bacterium RIFCSPHIGHO2_01_FULL_48_15</name>
    <dbReference type="NCBI Taxonomy" id="1802619"/>
    <lineage>
        <taxon>Bacteria</taxon>
        <taxon>Katanobacteria</taxon>
    </lineage>
</organism>
<dbReference type="InterPro" id="IPR026564">
    <property type="entry name" value="Transcrip_reg_TACO1-like_dom3"/>
</dbReference>
<evidence type="ECO:0000313" key="9">
    <source>
        <dbReference type="Proteomes" id="UP000179005"/>
    </source>
</evidence>
<dbReference type="GO" id="GO:0005829">
    <property type="term" value="C:cytosol"/>
    <property type="evidence" value="ECO:0007669"/>
    <property type="project" value="TreeGrafter"/>
</dbReference>
<dbReference type="PANTHER" id="PTHR12532">
    <property type="entry name" value="TRANSLATIONAL ACTIVATOR OF CYTOCHROME C OXIDASE 1"/>
    <property type="match status" value="1"/>
</dbReference>
<evidence type="ECO:0000259" key="7">
    <source>
        <dbReference type="Pfam" id="PF20772"/>
    </source>
</evidence>
<feature type="domain" description="TACO1/YebC-like second and third" evidence="6">
    <location>
        <begin position="79"/>
        <end position="132"/>
    </location>
</feature>
<dbReference type="InterPro" id="IPR049083">
    <property type="entry name" value="TACO1_YebC_N"/>
</dbReference>
<dbReference type="SUPFAM" id="SSF75625">
    <property type="entry name" value="YebC-like"/>
    <property type="match status" value="1"/>
</dbReference>
<accession>A0A1F4VEQ2</accession>
<dbReference type="Pfam" id="PF20772">
    <property type="entry name" value="TACO1_YebC_N"/>
    <property type="match status" value="1"/>
</dbReference>
<dbReference type="AlphaFoldDB" id="A0A1F4VEQ2"/>
<sequence length="184" mass="19745">MSGHSKWATIKRGKAIEDIKRGKVFTKLTKVISLAVRKGGLDPNLNPSLRSAIDKARSYNMPSTNIDRAIGAGGGAGALEEVVYEGYGPSGVAFLVKAATDNKNRTTSEVRRIFEEHGGSLGEAGSAAYIFSTDPENPTFTIPVGDPETAKKVLSLADALDEHDDIQEVFSNFDIPDEIVHQLT</sequence>
<keyword evidence="2" id="KW-0963">Cytoplasm</keyword>
<dbReference type="InterPro" id="IPR002876">
    <property type="entry name" value="Transcrip_reg_TACO1-like"/>
</dbReference>
<evidence type="ECO:0000256" key="5">
    <source>
        <dbReference type="ARBA" id="ARBA00023163"/>
    </source>
</evidence>